<proteinExistence type="predicted"/>
<comment type="caution">
    <text evidence="1">The sequence shown here is derived from an EMBL/GenBank/DDBJ whole genome shotgun (WGS) entry which is preliminary data.</text>
</comment>
<keyword evidence="2" id="KW-1185">Reference proteome</keyword>
<reference evidence="1" key="1">
    <citation type="submission" date="2020-03" db="EMBL/GenBank/DDBJ databases">
        <authorList>
            <person name="Weist P."/>
        </authorList>
    </citation>
    <scope>NUCLEOTIDE SEQUENCE</scope>
</reference>
<sequence length="85" mass="9288">MMSSLRGACALRKNQFLGSICSNSPACLRASSQILTLTSAVERVLSPREDYTHVCLLFIYTETDSRCAEDFIAAVGQLCCGYVTE</sequence>
<evidence type="ECO:0000313" key="2">
    <source>
        <dbReference type="Proteomes" id="UP001153269"/>
    </source>
</evidence>
<dbReference type="Proteomes" id="UP001153269">
    <property type="component" value="Unassembled WGS sequence"/>
</dbReference>
<dbReference type="AlphaFoldDB" id="A0A9N7YX28"/>
<evidence type="ECO:0000313" key="1">
    <source>
        <dbReference type="EMBL" id="CAB1441048.1"/>
    </source>
</evidence>
<protein>
    <submittedName>
        <fullName evidence="1">Uncharacterized protein</fullName>
    </submittedName>
</protein>
<name>A0A9N7YX28_PLEPL</name>
<dbReference type="EMBL" id="CADEAL010002557">
    <property type="protein sequence ID" value="CAB1441048.1"/>
    <property type="molecule type" value="Genomic_DNA"/>
</dbReference>
<gene>
    <name evidence="1" type="ORF">PLEPLA_LOCUS28838</name>
</gene>
<accession>A0A9N7YX28</accession>
<organism evidence="1 2">
    <name type="scientific">Pleuronectes platessa</name>
    <name type="common">European plaice</name>
    <dbReference type="NCBI Taxonomy" id="8262"/>
    <lineage>
        <taxon>Eukaryota</taxon>
        <taxon>Metazoa</taxon>
        <taxon>Chordata</taxon>
        <taxon>Craniata</taxon>
        <taxon>Vertebrata</taxon>
        <taxon>Euteleostomi</taxon>
        <taxon>Actinopterygii</taxon>
        <taxon>Neopterygii</taxon>
        <taxon>Teleostei</taxon>
        <taxon>Neoteleostei</taxon>
        <taxon>Acanthomorphata</taxon>
        <taxon>Carangaria</taxon>
        <taxon>Pleuronectiformes</taxon>
        <taxon>Pleuronectoidei</taxon>
        <taxon>Pleuronectidae</taxon>
        <taxon>Pleuronectes</taxon>
    </lineage>
</organism>